<keyword evidence="5 23" id="KW-0812">Transmembrane</keyword>
<feature type="domain" description="EGF-like" evidence="25">
    <location>
        <begin position="580"/>
        <end position="623"/>
    </location>
</feature>
<dbReference type="GO" id="GO:0120025">
    <property type="term" value="C:plasma membrane bounded cell projection"/>
    <property type="evidence" value="ECO:0007669"/>
    <property type="project" value="UniProtKB-ARBA"/>
</dbReference>
<keyword evidence="27" id="KW-1185">Reference proteome</keyword>
<feature type="disulfide bond" evidence="21">
    <location>
        <begin position="340"/>
        <end position="349"/>
    </location>
</feature>
<dbReference type="FunFam" id="2.10.25.10:FF:000472">
    <property type="entry name" value="Uncharacterized protein, isoform A"/>
    <property type="match status" value="1"/>
</dbReference>
<dbReference type="InterPro" id="IPR013032">
    <property type="entry name" value="EGF-like_CS"/>
</dbReference>
<evidence type="ECO:0000313" key="27">
    <source>
        <dbReference type="Proteomes" id="UP000311919"/>
    </source>
</evidence>
<feature type="domain" description="EGF-like" evidence="25">
    <location>
        <begin position="26"/>
        <end position="63"/>
    </location>
</feature>
<evidence type="ECO:0000256" key="6">
    <source>
        <dbReference type="ARBA" id="ARBA00022729"/>
    </source>
</evidence>
<dbReference type="InterPro" id="IPR051022">
    <property type="entry name" value="Notch_Cell-Fate_Det"/>
</dbReference>
<keyword evidence="6 24" id="KW-0732">Signal</keyword>
<evidence type="ECO:0000256" key="17">
    <source>
        <dbReference type="ARBA" id="ARBA00023163"/>
    </source>
</evidence>
<feature type="domain" description="EGF-like" evidence="25">
    <location>
        <begin position="235"/>
        <end position="273"/>
    </location>
</feature>
<keyword evidence="9" id="KW-0106">Calcium</keyword>
<keyword evidence="14 23" id="KW-0472">Membrane</keyword>
<dbReference type="PROSITE" id="PS00010">
    <property type="entry name" value="ASX_HYDROXYL"/>
    <property type="match status" value="6"/>
</dbReference>
<dbReference type="InterPro" id="IPR000800">
    <property type="entry name" value="Notch_dom"/>
</dbReference>
<organism evidence="26 27">
    <name type="scientific">Schistosoma japonicum</name>
    <name type="common">Blood fluke</name>
    <dbReference type="NCBI Taxonomy" id="6182"/>
    <lineage>
        <taxon>Eukaryota</taxon>
        <taxon>Metazoa</taxon>
        <taxon>Spiralia</taxon>
        <taxon>Lophotrochozoa</taxon>
        <taxon>Platyhelminthes</taxon>
        <taxon>Trematoda</taxon>
        <taxon>Digenea</taxon>
        <taxon>Strigeidida</taxon>
        <taxon>Schistosomatoidea</taxon>
        <taxon>Schistosomatidae</taxon>
        <taxon>Schistosoma</taxon>
    </lineage>
</organism>
<dbReference type="PROSITE" id="PS50297">
    <property type="entry name" value="ANK_REP_REGION"/>
    <property type="match status" value="3"/>
</dbReference>
<dbReference type="InterPro" id="IPR002110">
    <property type="entry name" value="Ankyrin_rpt"/>
</dbReference>
<gene>
    <name evidence="26" type="ORF">EWB00_006040</name>
</gene>
<feature type="domain" description="EGF-like" evidence="25">
    <location>
        <begin position="881"/>
        <end position="917"/>
    </location>
</feature>
<dbReference type="PROSITE" id="PS50026">
    <property type="entry name" value="EGF_3"/>
    <property type="match status" value="15"/>
</dbReference>
<dbReference type="SMART" id="SM00181">
    <property type="entry name" value="EGF"/>
    <property type="match status" value="17"/>
</dbReference>
<feature type="disulfide bond" evidence="21">
    <location>
        <begin position="392"/>
        <end position="401"/>
    </location>
</feature>
<dbReference type="GO" id="GO:0007157">
    <property type="term" value="P:heterophilic cell-cell adhesion via plasma membrane cell adhesion molecules"/>
    <property type="evidence" value="ECO:0007669"/>
    <property type="project" value="TreeGrafter"/>
</dbReference>
<evidence type="ECO:0000256" key="24">
    <source>
        <dbReference type="SAM" id="SignalP"/>
    </source>
</evidence>
<feature type="repeat" description="ANK" evidence="20">
    <location>
        <begin position="1964"/>
        <end position="1996"/>
    </location>
</feature>
<comment type="similarity">
    <text evidence="3">Belongs to the NOTCH family.</text>
</comment>
<dbReference type="Gene3D" id="4.10.470.20">
    <property type="match status" value="1"/>
</dbReference>
<dbReference type="Pfam" id="PF00008">
    <property type="entry name" value="EGF"/>
    <property type="match status" value="3"/>
</dbReference>
<sequence length="2648" mass="296242">MRNCGLLRFIHIFLFHVFICKYSCEIFNACSNNPCNSNGYCISNQNGGFYCQCSHGWTGSDCSVDVNECHLSSASPCEHNGVCINSPGSYQCLCPPGYYGSRCENEVLECALNPCKHDGTCVDLINGFQCICPLGYEGITCEDEINECSSSPCKNGAQCEDLINGYACHCLPGWTGTHCEDRLRPCANSSLCLNNATCLDLVTTDRNGEMNESADPFVCLCAEGFRGKLCETKIINYHCMDTIVCQNGGKCTVDNDGREYCKCLKNYQGVYCEDEVNREDNTNLLHRREEQKEMLFDCFEIPCLNNGTCHQLDLINSSTVPAISTTITTVNNNSSTYCRCKPGYSGLYCENVQDYCQQKRPCHNEGICISQDLTNGENQLNDITELNYTCICRPGYSGKHCEINIFDCFNQPCGSYGICKDEINGYHCECLKGWKGSHCEKFSLAEPVAHQKITGQDSTVVMHNISQRLHFYESRLCPENYCANSAICISISYDNTFSSMLNGINELDSLSRENEYKCLCETAVGRFEGGFCDIDVDECDESEQKQLSPLCQNGGQCINTYGSYVCQCTTEYYGDRCEYLLNPCNHDDASICFNGGECLPISNNGIVGTLCICPKGFTGPQCEEHVNECNNKQPCAMNDGICLDLIGTYHCLCPAGRYGTNCEYTSKQTCINHLCSEQEQVNVKNCITHTCLNGGICTSYHVINGNIEAGNNNSFNRNVTGQNNLLNEQKPPYCSCPFGYIGEYCQIELDFCQLFYHIKHFLRYFNDLQEMEDYFVKNLTISSYIFNDWLISSAVSSKTTYSWYEINAIYSTFIINYINSLMVLNNATTTSNSNSNSNTKKILSVKNLFINISLLDRKSTQPSNSTLFMINSPIGLCNPIGSSQCVSSISSAGSVSQQSGDGFTCICHMDYEGRYCEKYVDFCDKANRQYNGNYCLNGGWCENQIKRTPSNGNNNKTAIHQTPYCHCPPGFGGERCEFYHELCIQSPCLHGGICHPTKQQLPQLQMGKIESNYTLTHIPPYICRCPFGWSGIHCEVSTGLKHCDSLKLCNRHNRNCDESLTFNCPCIKTGHCGLRCEKFGIECFLLANHSNNTVNEQMMTFAPGTTFTVTTTFTTTTTSSLSVNNTVISNNLKKHQKEMNNKTLWLAEEIGPSYCLHENCYLKKHNGQCDHECNMIACNFDHGDCLYALSVPLNSLAYIIEHIENNHNASHYVSFSQDSQIKQRPEPAIPWRSCSALTEHTEYTPCHLLFADGNCDKQCSEEECLFDGWDCMQVKVDTDNTTKEICSGQYYYYNGTTIEYNHKNDVESNCTMTSDPKKDITLSTDLPIVNNNNINSNNSNHNALNISACTKHFTNHIVPGSLVLLINSTPEEVLTMYSEKLSESILSTLNEILHLEVEIEHHPYTGNLMVYPVLYITNYTNDDTIEDDKKSLFKTIQLKDNNLLPLEQMDEKSSGIRSRYSRHVNRRSSESSSFPGNTLSVYQKESIGSQVYLRLHSKKCDETGGPCFHNVDYAAQFLTAYMHNRNHDLLQTILTVQSVQLDTSSPSTSSSSPSSSFDEKKRIRHKMVDISIYITSLLICILFLIFVFGVLFTVNHFQRQRANYHLRSTGSFNHGRLGQKMIKKVLKAKIWYPSTDLIRSSRIMYNSPNNYKNSKFTDGTKKYLSSKLPMMEPQSTTTTTTTAYEEQINFANIKNKTVSEIEKCLDMLQGRACDNNTIPYYNTIAVDNKNFASLSSSPPPQSLRNHCNINNTFSDYRDLNEIPPTLIKYSAYTSTIPTCTSQSYFCHSSSPSKTQYNSYTPALTLTENDHNGSTSSTVTTTITLNGTNSFDDFDCQRNENFVHNYQTMQELYTFLNSISQSELNSFQKILHKVILDYYGSGELVEMINSCERQQQLYAASGQFQNTTENNNSDFNTVCYLLTQNDGLNTAHTMLHNSMNSMISWQMIYNSTHLHRLLNLRIPDTGETLLHISARFNQSKAINNLLNAGADFSTVDNQGRTTLFTAVSAGAIESVQAILNHPTSGLSPFCYLPNLLQDSTTPLIQAIKLGDTDIFNMLLHAMNVLVCALTKSTFSRSQEYTSYDMMIGTSNDLLHIHSTSSSAAASSSSPPTAVTTPTPAGIELNFEENTLNFLDINTSDSLGRTALHWAAVTDQSDIVHSLCNSGATLDAQTLHEETPLALACREGAVTSCRLLLLTGANLNLADYLDRTPRDLAYLGGHYDIVNLLDEYIAANSNSEYCTSGNLTKFNRKHDSLTSEILTTPTTPNTGFSSSRLSPTVAASMGQSYCSYFLTPQLCSNNNSQLTYRDTRSTTTITNTNSNTNNNNNLSLTHKPLIGNPSFPYHYSMLKSVVKSVNEGKGAKNRTARPASITTISTSRSLIVDGTVTTTLTTSSSQFSLVNELTTDTDTTFTTINCDHTPSLNLLNTTNDSNLIPSLIRDDYIRNMSNNDKRTLNSTQPKAFDNRQDHLKLYTNCKMVNNSNRNSSSGDIKAEVSNDNSLLKADYHFSDNITNSSNNTSTHIHTINPPNMGSDESESPNHWSSSSSDLSPNRMSNILQKFDEQQPPSSTIRGIHHSVDGTSNHYLMSKWKSCIAVNNNSSDNAYNRVIVNRTITNSTAYHKESFFTNCDQQYHFDGYNHHNHHHHQKR</sequence>
<keyword evidence="19" id="KW-0539">Nucleus</keyword>
<evidence type="ECO:0000256" key="15">
    <source>
        <dbReference type="ARBA" id="ARBA00023157"/>
    </source>
</evidence>
<feature type="disulfide bond" evidence="21">
    <location>
        <begin position="653"/>
        <end position="662"/>
    </location>
</feature>
<feature type="repeat" description="ANK" evidence="20">
    <location>
        <begin position="2174"/>
        <end position="2206"/>
    </location>
</feature>
<feature type="chain" id="PRO_5021283768" evidence="24">
    <location>
        <begin position="25"/>
        <end position="2648"/>
    </location>
</feature>
<feature type="domain" description="EGF-like" evidence="25">
    <location>
        <begin position="404"/>
        <end position="440"/>
    </location>
</feature>
<feature type="domain" description="EGF-like" evidence="25">
    <location>
        <begin position="106"/>
        <end position="142"/>
    </location>
</feature>
<dbReference type="SUPFAM" id="SSF57196">
    <property type="entry name" value="EGF/Laminin"/>
    <property type="match status" value="7"/>
</dbReference>
<keyword evidence="8" id="KW-0221">Differentiation</keyword>
<keyword evidence="18" id="KW-0325">Glycoprotein</keyword>
<dbReference type="PANTHER" id="PTHR24049">
    <property type="entry name" value="CRUMBS FAMILY MEMBER"/>
    <property type="match status" value="1"/>
</dbReference>
<dbReference type="InterPro" id="IPR035993">
    <property type="entry name" value="Notch-like_dom_sf"/>
</dbReference>
<evidence type="ECO:0000256" key="20">
    <source>
        <dbReference type="PROSITE-ProRule" id="PRU00023"/>
    </source>
</evidence>
<comment type="caution">
    <text evidence="26">The sequence shown here is derived from an EMBL/GenBank/DDBJ whole genome shotgun (WGS) entry which is preliminary data.</text>
</comment>
<feature type="region of interest" description="Disordered" evidence="22">
    <location>
        <begin position="1454"/>
        <end position="1476"/>
    </location>
</feature>
<keyword evidence="17" id="KW-0804">Transcription</keyword>
<dbReference type="PRINTS" id="PR01983">
    <property type="entry name" value="NOTCH"/>
</dbReference>
<dbReference type="CDD" id="cd00054">
    <property type="entry name" value="EGF_CA"/>
    <property type="match status" value="9"/>
</dbReference>
<feature type="domain" description="EGF-like" evidence="25">
    <location>
        <begin position="625"/>
        <end position="663"/>
    </location>
</feature>
<evidence type="ECO:0000256" key="1">
    <source>
        <dbReference type="ARBA" id="ARBA00004123"/>
    </source>
</evidence>
<feature type="disulfide bond" evidence="21">
    <location>
        <begin position="170"/>
        <end position="179"/>
    </location>
</feature>
<feature type="domain" description="EGF-like" evidence="25">
    <location>
        <begin position="144"/>
        <end position="180"/>
    </location>
</feature>
<evidence type="ECO:0000313" key="26">
    <source>
        <dbReference type="EMBL" id="TNN19852.1"/>
    </source>
</evidence>
<dbReference type="InterPro" id="IPR000152">
    <property type="entry name" value="EGF-type_Asp/Asn_hydroxyl_site"/>
</dbReference>
<keyword evidence="16" id="KW-0010">Activator</keyword>
<reference evidence="26 27" key="1">
    <citation type="submission" date="2019-03" db="EMBL/GenBank/DDBJ databases">
        <title>An improved genome assembly of the fluke Schistosoma japonicum.</title>
        <authorList>
            <person name="Hu W."/>
            <person name="Luo F."/>
            <person name="Yin M."/>
            <person name="Mo X."/>
            <person name="Sun C."/>
            <person name="Wu Q."/>
            <person name="Zhu B."/>
            <person name="Xiang M."/>
            <person name="Wang J."/>
            <person name="Wang Y."/>
            <person name="Zhang T."/>
            <person name="Xu B."/>
            <person name="Zheng H."/>
            <person name="Feng Z."/>
        </authorList>
    </citation>
    <scope>NUCLEOTIDE SEQUENCE [LARGE SCALE GENOMIC DNA]</scope>
    <source>
        <strain evidence="26">HuSjv2</strain>
        <tissue evidence="26">Worms</tissue>
    </source>
</reference>
<dbReference type="GO" id="GO:0007399">
    <property type="term" value="P:nervous system development"/>
    <property type="evidence" value="ECO:0007669"/>
    <property type="project" value="UniProtKB-ARBA"/>
</dbReference>
<proteinExistence type="inferred from homology"/>
<dbReference type="PROSITE" id="PS01187">
    <property type="entry name" value="EGF_CA"/>
    <property type="match status" value="3"/>
</dbReference>
<dbReference type="Gene3D" id="3.30.70.3310">
    <property type="match status" value="1"/>
</dbReference>
<feature type="disulfide bond" evidence="21">
    <location>
        <begin position="967"/>
        <end position="976"/>
    </location>
</feature>
<dbReference type="SMART" id="SM00179">
    <property type="entry name" value="EGF_CA"/>
    <property type="match status" value="9"/>
</dbReference>
<dbReference type="SUPFAM" id="SSF48403">
    <property type="entry name" value="Ankyrin repeat"/>
    <property type="match status" value="1"/>
</dbReference>
<keyword evidence="12" id="KW-0805">Transcription regulation</keyword>
<dbReference type="GO" id="GO:0007219">
    <property type="term" value="P:Notch signaling pathway"/>
    <property type="evidence" value="ECO:0007669"/>
    <property type="project" value="UniProtKB-KW"/>
</dbReference>
<dbReference type="Gene3D" id="1.25.40.20">
    <property type="entry name" value="Ankyrin repeat-containing domain"/>
    <property type="match status" value="1"/>
</dbReference>
<keyword evidence="11 23" id="KW-1133">Transmembrane helix</keyword>
<feature type="disulfide bond" evidence="21">
    <location>
        <begin position="568"/>
        <end position="577"/>
    </location>
</feature>
<feature type="disulfide bond" evidence="21">
    <location>
        <begin position="94"/>
        <end position="103"/>
    </location>
</feature>
<dbReference type="SMART" id="SM01339">
    <property type="entry name" value="NODP"/>
    <property type="match status" value="1"/>
</dbReference>
<feature type="compositionally biased region" description="Low complexity" evidence="22">
    <location>
        <begin position="2512"/>
        <end position="2526"/>
    </location>
</feature>
<dbReference type="STRING" id="6182.A0A4Z2DU88"/>
<feature type="domain" description="EGF-like" evidence="25">
    <location>
        <begin position="182"/>
        <end position="231"/>
    </location>
</feature>
<feature type="domain" description="EGF-like" evidence="25">
    <location>
        <begin position="535"/>
        <end position="578"/>
    </location>
</feature>
<evidence type="ECO:0000256" key="12">
    <source>
        <dbReference type="ARBA" id="ARBA00023015"/>
    </source>
</evidence>
<dbReference type="SMART" id="SM00004">
    <property type="entry name" value="NL"/>
    <property type="match status" value="2"/>
</dbReference>
<dbReference type="EMBL" id="SKCS01000039">
    <property type="protein sequence ID" value="TNN19852.1"/>
    <property type="molecule type" value="Genomic_DNA"/>
</dbReference>
<feature type="disulfide bond" evidence="21">
    <location>
        <begin position="263"/>
        <end position="272"/>
    </location>
</feature>
<evidence type="ECO:0000256" key="8">
    <source>
        <dbReference type="ARBA" id="ARBA00022782"/>
    </source>
</evidence>
<keyword evidence="10" id="KW-0914">Notch signaling pathway</keyword>
<feature type="disulfide bond" evidence="21">
    <location>
        <begin position="132"/>
        <end position="141"/>
    </location>
</feature>
<evidence type="ECO:0000256" key="23">
    <source>
        <dbReference type="SAM" id="Phobius"/>
    </source>
</evidence>
<dbReference type="OrthoDB" id="283575at2759"/>
<name>A0A4Z2DU88_SCHJA</name>
<evidence type="ECO:0000256" key="5">
    <source>
        <dbReference type="ARBA" id="ARBA00022692"/>
    </source>
</evidence>
<dbReference type="InterPro" id="IPR011656">
    <property type="entry name" value="Notch_NODP_dom"/>
</dbReference>
<dbReference type="PROSITE" id="PS00022">
    <property type="entry name" value="EGF_1"/>
    <property type="match status" value="15"/>
</dbReference>
<dbReference type="Gene3D" id="2.10.25.10">
    <property type="entry name" value="Laminin"/>
    <property type="match status" value="15"/>
</dbReference>
<keyword evidence="4 21" id="KW-0245">EGF-like domain</keyword>
<keyword evidence="15 21" id="KW-1015">Disulfide bond</keyword>
<evidence type="ECO:0000256" key="22">
    <source>
        <dbReference type="SAM" id="MobiDB-lite"/>
    </source>
</evidence>
<evidence type="ECO:0000256" key="14">
    <source>
        <dbReference type="ARBA" id="ARBA00023136"/>
    </source>
</evidence>
<feature type="domain" description="EGF-like" evidence="25">
    <location>
        <begin position="65"/>
        <end position="104"/>
    </location>
</feature>
<evidence type="ECO:0000256" key="2">
    <source>
        <dbReference type="ARBA" id="ARBA00004251"/>
    </source>
</evidence>
<accession>A0A4Z2DU88</accession>
<dbReference type="GO" id="GO:0005509">
    <property type="term" value="F:calcium ion binding"/>
    <property type="evidence" value="ECO:0007669"/>
    <property type="project" value="InterPro"/>
</dbReference>
<dbReference type="PROSITE" id="PS01186">
    <property type="entry name" value="EGF_2"/>
    <property type="match status" value="11"/>
</dbReference>
<dbReference type="FunFam" id="2.10.25.10:FF:000247">
    <property type="entry name" value="Delta/notch like EGF repeat containing"/>
    <property type="match status" value="1"/>
</dbReference>
<dbReference type="Pfam" id="PF00066">
    <property type="entry name" value="Notch"/>
    <property type="match status" value="2"/>
</dbReference>
<dbReference type="InterPro" id="IPR000742">
    <property type="entry name" value="EGF"/>
</dbReference>
<dbReference type="GO" id="GO:0032991">
    <property type="term" value="C:protein-containing complex"/>
    <property type="evidence" value="ECO:0007669"/>
    <property type="project" value="TreeGrafter"/>
</dbReference>
<comment type="subcellular location">
    <subcellularLocation>
        <location evidence="2">Cell membrane</location>
        <topology evidence="2">Single-pass type I membrane protein</topology>
    </subcellularLocation>
    <subcellularLocation>
        <location evidence="1">Nucleus</location>
    </subcellularLocation>
</comment>
<evidence type="ECO:0000256" key="4">
    <source>
        <dbReference type="ARBA" id="ARBA00022536"/>
    </source>
</evidence>
<feature type="compositionally biased region" description="Low complexity" evidence="22">
    <location>
        <begin position="2538"/>
        <end position="2552"/>
    </location>
</feature>
<evidence type="ECO:0000256" key="18">
    <source>
        <dbReference type="ARBA" id="ARBA00023180"/>
    </source>
</evidence>
<feature type="region of interest" description="Disordered" evidence="22">
    <location>
        <begin position="2512"/>
        <end position="2552"/>
    </location>
</feature>
<evidence type="ECO:0000256" key="19">
    <source>
        <dbReference type="ARBA" id="ARBA00023242"/>
    </source>
</evidence>
<feature type="signal peptide" evidence="24">
    <location>
        <begin position="1"/>
        <end position="24"/>
    </location>
</feature>
<feature type="domain" description="EGF-like" evidence="25">
    <location>
        <begin position="294"/>
        <end position="350"/>
    </location>
</feature>
<dbReference type="Pfam" id="PF00023">
    <property type="entry name" value="Ank"/>
    <property type="match status" value="2"/>
</dbReference>
<evidence type="ECO:0000259" key="25">
    <source>
        <dbReference type="PROSITE" id="PS50026"/>
    </source>
</evidence>
<dbReference type="InterPro" id="IPR001881">
    <property type="entry name" value="EGF-like_Ca-bd_dom"/>
</dbReference>
<dbReference type="FunFam" id="2.10.25.10:FF:000006">
    <property type="entry name" value="Versican core protein-like isoform 1"/>
    <property type="match status" value="1"/>
</dbReference>
<feature type="disulfide bond" evidence="21">
    <location>
        <begin position="907"/>
        <end position="916"/>
    </location>
</feature>
<dbReference type="SUPFAM" id="SSF57184">
    <property type="entry name" value="Growth factor receptor domain"/>
    <property type="match status" value="1"/>
</dbReference>
<feature type="disulfide bond" evidence="21">
    <location>
        <begin position="430"/>
        <end position="439"/>
    </location>
</feature>
<dbReference type="InterPro" id="IPR018097">
    <property type="entry name" value="EGF_Ca-bd_CS"/>
</dbReference>
<dbReference type="GO" id="GO:0030154">
    <property type="term" value="P:cell differentiation"/>
    <property type="evidence" value="ECO:0007669"/>
    <property type="project" value="UniProtKB-KW"/>
</dbReference>
<feature type="domain" description="EGF-like" evidence="25">
    <location>
        <begin position="931"/>
        <end position="977"/>
    </location>
</feature>
<evidence type="ECO:0000256" key="21">
    <source>
        <dbReference type="PROSITE-ProRule" id="PRU00076"/>
    </source>
</evidence>
<evidence type="ECO:0000256" key="9">
    <source>
        <dbReference type="ARBA" id="ARBA00022837"/>
    </source>
</evidence>
<protein>
    <submittedName>
        <fullName evidence="26">Fibropellin-1</fullName>
    </submittedName>
</protein>
<feature type="disulfide bond" evidence="21">
    <location>
        <begin position="53"/>
        <end position="62"/>
    </location>
</feature>
<dbReference type="Pfam" id="PF12661">
    <property type="entry name" value="hEGF"/>
    <property type="match status" value="1"/>
</dbReference>
<feature type="disulfide bond" evidence="21">
    <location>
        <begin position="1025"/>
        <end position="1034"/>
    </location>
</feature>
<dbReference type="FunFam" id="2.10.25.10:FF:000060">
    <property type="entry name" value="Neurogenic locus notch protein 1"/>
    <property type="match status" value="1"/>
</dbReference>
<feature type="domain" description="EGF-like" evidence="25">
    <location>
        <begin position="352"/>
        <end position="402"/>
    </location>
</feature>
<dbReference type="Pfam" id="PF07645">
    <property type="entry name" value="EGF_CA"/>
    <property type="match status" value="2"/>
</dbReference>
<dbReference type="Proteomes" id="UP000311919">
    <property type="component" value="Unassembled WGS sequence"/>
</dbReference>
<dbReference type="PANTHER" id="PTHR24049:SF22">
    <property type="entry name" value="DROSOPHILA CRUMBS HOMOLOG"/>
    <property type="match status" value="1"/>
</dbReference>
<keyword evidence="7" id="KW-0677">Repeat</keyword>
<feature type="transmembrane region" description="Helical" evidence="23">
    <location>
        <begin position="1570"/>
        <end position="1594"/>
    </location>
</feature>
<keyword evidence="13 20" id="KW-0040">ANK repeat</keyword>
<evidence type="ECO:0000256" key="13">
    <source>
        <dbReference type="ARBA" id="ARBA00023043"/>
    </source>
</evidence>
<feature type="disulfide bond" evidence="21">
    <location>
        <begin position="613"/>
        <end position="622"/>
    </location>
</feature>
<dbReference type="InterPro" id="IPR049883">
    <property type="entry name" value="NOTCH1_EGF-like"/>
</dbReference>
<feature type="disulfide bond" evidence="21">
    <location>
        <begin position="221"/>
        <end position="230"/>
    </location>
</feature>
<feature type="domain" description="EGF-like" evidence="25">
    <location>
        <begin position="979"/>
        <end position="1035"/>
    </location>
</feature>
<evidence type="ECO:0000256" key="3">
    <source>
        <dbReference type="ARBA" id="ARBA00005847"/>
    </source>
</evidence>
<dbReference type="InterPro" id="IPR009030">
    <property type="entry name" value="Growth_fac_rcpt_cys_sf"/>
</dbReference>
<evidence type="ECO:0000256" key="7">
    <source>
        <dbReference type="ARBA" id="ARBA00022737"/>
    </source>
</evidence>
<dbReference type="SMART" id="SM00248">
    <property type="entry name" value="ANK"/>
    <property type="match status" value="7"/>
</dbReference>
<feature type="repeat" description="ANK" evidence="20">
    <location>
        <begin position="2141"/>
        <end position="2173"/>
    </location>
</feature>
<dbReference type="GO" id="GO:0045197">
    <property type="term" value="P:establishment or maintenance of epithelial cell apical/basal polarity"/>
    <property type="evidence" value="ECO:0007669"/>
    <property type="project" value="TreeGrafter"/>
</dbReference>
<dbReference type="Pfam" id="PF07684">
    <property type="entry name" value="NODP"/>
    <property type="match status" value="1"/>
</dbReference>
<dbReference type="PROSITE" id="PS50088">
    <property type="entry name" value="ANK_REPEAT"/>
    <property type="match status" value="3"/>
</dbReference>
<dbReference type="SUPFAM" id="SSF90193">
    <property type="entry name" value="Notch domain"/>
    <property type="match status" value="2"/>
</dbReference>
<comment type="caution">
    <text evidence="21">Lacks conserved residue(s) required for the propagation of feature annotation.</text>
</comment>
<dbReference type="Pfam" id="PF12796">
    <property type="entry name" value="Ank_2"/>
    <property type="match status" value="1"/>
</dbReference>
<dbReference type="GO" id="GO:0005886">
    <property type="term" value="C:plasma membrane"/>
    <property type="evidence" value="ECO:0007669"/>
    <property type="project" value="UniProtKB-SubCell"/>
</dbReference>
<dbReference type="InterPro" id="IPR036770">
    <property type="entry name" value="Ankyrin_rpt-contain_sf"/>
</dbReference>
<evidence type="ECO:0000256" key="11">
    <source>
        <dbReference type="ARBA" id="ARBA00022989"/>
    </source>
</evidence>
<dbReference type="GO" id="GO:0005634">
    <property type="term" value="C:nucleus"/>
    <property type="evidence" value="ECO:0007669"/>
    <property type="project" value="UniProtKB-SubCell"/>
</dbReference>
<evidence type="ECO:0000256" key="10">
    <source>
        <dbReference type="ARBA" id="ARBA00022976"/>
    </source>
</evidence>
<evidence type="ECO:0000256" key="16">
    <source>
        <dbReference type="ARBA" id="ARBA00023159"/>
    </source>
</evidence>